<dbReference type="SUPFAM" id="SSF51182">
    <property type="entry name" value="RmlC-like cupins"/>
    <property type="match status" value="1"/>
</dbReference>
<proteinExistence type="predicted"/>
<evidence type="ECO:0000256" key="2">
    <source>
        <dbReference type="ARBA" id="ARBA00022833"/>
    </source>
</evidence>
<accession>A0ABT8Y7I0</accession>
<dbReference type="PANTHER" id="PTHR42742:SF3">
    <property type="entry name" value="FRUCTOKINASE"/>
    <property type="match status" value="1"/>
</dbReference>
<evidence type="ECO:0000256" key="1">
    <source>
        <dbReference type="ARBA" id="ARBA00022723"/>
    </source>
</evidence>
<keyword evidence="3" id="KW-0413">Isomerase</keyword>
<dbReference type="RefSeq" id="WP_303540336.1">
    <property type="nucleotide sequence ID" value="NZ_JAUOTP010000002.1"/>
</dbReference>
<keyword evidence="2" id="KW-0862">Zinc</keyword>
<dbReference type="GO" id="GO:0016853">
    <property type="term" value="F:isomerase activity"/>
    <property type="evidence" value="ECO:0007669"/>
    <property type="project" value="UniProtKB-KW"/>
</dbReference>
<evidence type="ECO:0000313" key="3">
    <source>
        <dbReference type="EMBL" id="MDO6413699.1"/>
    </source>
</evidence>
<gene>
    <name evidence="3" type="ORF">Q4F19_04820</name>
</gene>
<dbReference type="EMBL" id="JAUOTP010000002">
    <property type="protein sequence ID" value="MDO6413699.1"/>
    <property type="molecule type" value="Genomic_DNA"/>
</dbReference>
<organism evidence="3 4">
    <name type="scientific">Sphingomonas natans</name>
    <dbReference type="NCBI Taxonomy" id="3063330"/>
    <lineage>
        <taxon>Bacteria</taxon>
        <taxon>Pseudomonadati</taxon>
        <taxon>Pseudomonadota</taxon>
        <taxon>Alphaproteobacteria</taxon>
        <taxon>Sphingomonadales</taxon>
        <taxon>Sphingomonadaceae</taxon>
        <taxon>Sphingomonas</taxon>
    </lineage>
</organism>
<comment type="caution">
    <text evidence="3">The sequence shown here is derived from an EMBL/GenBank/DDBJ whole genome shotgun (WGS) entry which is preliminary data.</text>
</comment>
<dbReference type="InterPro" id="IPR014710">
    <property type="entry name" value="RmlC-like_jellyroll"/>
</dbReference>
<dbReference type="InterPro" id="IPR011051">
    <property type="entry name" value="RmlC_Cupin_sf"/>
</dbReference>
<evidence type="ECO:0000313" key="4">
    <source>
        <dbReference type="Proteomes" id="UP001169764"/>
    </source>
</evidence>
<dbReference type="CDD" id="cd07010">
    <property type="entry name" value="cupin_PMI_type_I_N_bac"/>
    <property type="match status" value="1"/>
</dbReference>
<dbReference type="InterPro" id="IPR051804">
    <property type="entry name" value="Carb_Metab_Reg_Kinase/Isom"/>
</dbReference>
<reference evidence="3" key="1">
    <citation type="submission" date="2023-07" db="EMBL/GenBank/DDBJ databases">
        <authorList>
            <person name="Kim M."/>
        </authorList>
    </citation>
    <scope>NUCLEOTIDE SEQUENCE</scope>
    <source>
        <strain evidence="3">BIUV-7</strain>
    </source>
</reference>
<sequence length="285" mass="30806">MPATKLTTKRVEKPWGRRDLWPAFDSVAEGGDPVGEIWFEVPGAQDGEKGGPELLIKYLFTSDRLSIQVHPDDAAAQARGYPRGKDEAWVVLDADPHASIAIGTMEVMSRDRLRASALDGTIEELVDWKSVKRDDSYYTPAGTVHAIGPGLTLVEVQQNVDLTYRLYDYGSARELHLTDGIAVSDPVPYVAPYKAHELSPGRQILADGPAFVLERWTGAIETSLPGDGRPLWLVPLAEDGTIDGESFEAGTVWMVEDGAVLGLPGSADLLVAYPGSGVIESLRPA</sequence>
<keyword evidence="1" id="KW-0479">Metal-binding</keyword>
<keyword evidence="4" id="KW-1185">Reference proteome</keyword>
<dbReference type="Gene3D" id="2.60.120.10">
    <property type="entry name" value="Jelly Rolls"/>
    <property type="match status" value="1"/>
</dbReference>
<protein>
    <submittedName>
        <fullName evidence="3">Class I mannose-6-phosphate isomerase</fullName>
    </submittedName>
</protein>
<dbReference type="Proteomes" id="UP001169764">
    <property type="component" value="Unassembled WGS sequence"/>
</dbReference>
<dbReference type="PANTHER" id="PTHR42742">
    <property type="entry name" value="TRANSCRIPTIONAL REPRESSOR MPRA"/>
    <property type="match status" value="1"/>
</dbReference>
<name>A0ABT8Y7I0_9SPHN</name>